<dbReference type="EMBL" id="JASBWT010000006">
    <property type="protein sequence ID" value="KAJ9103816.1"/>
    <property type="molecule type" value="Genomic_DNA"/>
</dbReference>
<gene>
    <name evidence="1" type="ORF">QFC21_002278</name>
</gene>
<reference evidence="1" key="1">
    <citation type="submission" date="2023-04" db="EMBL/GenBank/DDBJ databases">
        <title>Draft Genome sequencing of Naganishia species isolated from polar environments using Oxford Nanopore Technology.</title>
        <authorList>
            <person name="Leo P."/>
            <person name="Venkateswaran K."/>
        </authorList>
    </citation>
    <scope>NUCLEOTIDE SEQUENCE</scope>
    <source>
        <strain evidence="1">MNA-CCFEE 5423</strain>
    </source>
</reference>
<name>A0ACC2VYD0_9TREE</name>
<evidence type="ECO:0000313" key="1">
    <source>
        <dbReference type="EMBL" id="KAJ9103816.1"/>
    </source>
</evidence>
<organism evidence="1 2">
    <name type="scientific">Naganishia friedmannii</name>
    <dbReference type="NCBI Taxonomy" id="89922"/>
    <lineage>
        <taxon>Eukaryota</taxon>
        <taxon>Fungi</taxon>
        <taxon>Dikarya</taxon>
        <taxon>Basidiomycota</taxon>
        <taxon>Agaricomycotina</taxon>
        <taxon>Tremellomycetes</taxon>
        <taxon>Filobasidiales</taxon>
        <taxon>Filobasidiaceae</taxon>
        <taxon>Naganishia</taxon>
    </lineage>
</organism>
<keyword evidence="2" id="KW-1185">Reference proteome</keyword>
<protein>
    <submittedName>
        <fullName evidence="1">Uncharacterized protein</fullName>
    </submittedName>
</protein>
<dbReference type="Proteomes" id="UP001227268">
    <property type="component" value="Unassembled WGS sequence"/>
</dbReference>
<accession>A0ACC2VYD0</accession>
<sequence length="1093" mass="119585">MDDKAVSEFSLDRSSGDIVVDLEKNKPYPHHNERHRDAVHHGHNNAPTLTIKHSPTTERLTRSTSRREALRSDPSVRTAAEFRTLSLHVTDTQRGAALPAGKKQVAKAVTDLATLDFHTISIEAAEQRFSTSVKFGLDIEQSTRRLKSNGLNQISKRPNNLWKNCFGYAMSQAGHLTTIAYRKPLGEPNPSVANLALAIVLVVVASLQTVFVNYTTGKVMSSIKEMLPAEVEILRNGERTSVEPKNLVLGDLVYVKLGNKVAADLRLVSTSADLKFDKSILTGESKEIAGSVDATSENFLESHNIALQGSSCVGGSGLGIVIQTGDSTVFGRIAKLSTGDAPGMTTLQREILRFVIIIASCALTIAVIVIILWGAWLDKKHKGFITVPVLIIDVVSVMVAFIPEGLPASVTISLSVIANALAKNKVLCKSLMTVETLGSCTMVLSDKTGTLTQNKMTVTSVTALDLDLKHTGILVDEEARKVQHIATIAGLCNAAAFERGVRSALNSLPLIRGDATDSAILRFADAIKPVDGSLLEWKEVFRIDFSSKMKFTVSSAQSFVPGMGSNDLLLLVKGAPDVLLARCHFALDPTSNQVGPLSEALISRLSAKQRRLAAQGQRVILLTQKIVNRLDIPKSVDYASADFAEFVNTECRENLIVVGLLGLVDPPKEDVPETIQILRGAYIRCFMVTGDFASTAVAIAEQCNMITNAEQVATIDALNRDLEPSTVAKYDPDNLNSNMLSLVLTGNDVMKMNESQWEQACQYQEVVFARTTPEQKLRIVKEMQSRGNIVAVTGDGANDAAALKQADIGISVAGGSDIAIEAADLILLESFSSMVVGVEYGRLVFDNLRKTVLYLLPAGSFSELMPILLNVFLGLPQILSSLQMIIICVVTDVLPAISLCFEKPESGLLKRKPRNTKTDRLVDWKLLFQAYVVLGMLESLCACSMAFWYLQRRGVPFKHIVLAYGGWKGGLDNDFVAEQVNYAQSVYFFTLVGMQWGNLLATRTRRLSIFQHPFFGKAASANKWIVPAMIVSLAWAFFFSYVPVFHDTFLTRSVPVEHIFLPFTFAIGIFLLDEARKYFVRRDPEGILARIAW</sequence>
<evidence type="ECO:0000313" key="2">
    <source>
        <dbReference type="Proteomes" id="UP001227268"/>
    </source>
</evidence>
<comment type="caution">
    <text evidence="1">The sequence shown here is derived from an EMBL/GenBank/DDBJ whole genome shotgun (WGS) entry which is preliminary data.</text>
</comment>
<proteinExistence type="predicted"/>